<proteinExistence type="predicted"/>
<dbReference type="EMBL" id="JANVFT010000054">
    <property type="protein sequence ID" value="KAJ4484493.1"/>
    <property type="molecule type" value="Genomic_DNA"/>
</dbReference>
<evidence type="ECO:0000313" key="2">
    <source>
        <dbReference type="Proteomes" id="UP001150217"/>
    </source>
</evidence>
<sequence length="166" mass="19117">MTMSSARYKFDELFPPVLELNSPPLISTMPVENIPTPRYLLGWVMSWGDAIDHFGRGGDDYQRDPFGYFNRGVLTPNWIKITENGPASIFRRHPQHICSPRVMNCPKDGAPPGEDFMKYVIIRIARNSPSQGMSLYEEHKEKIIEAAMEAINFPAEKRAELKWYRI</sequence>
<dbReference type="Proteomes" id="UP001150217">
    <property type="component" value="Unassembled WGS sequence"/>
</dbReference>
<organism evidence="1 2">
    <name type="scientific">Lentinula lateritia</name>
    <dbReference type="NCBI Taxonomy" id="40482"/>
    <lineage>
        <taxon>Eukaryota</taxon>
        <taxon>Fungi</taxon>
        <taxon>Dikarya</taxon>
        <taxon>Basidiomycota</taxon>
        <taxon>Agaricomycotina</taxon>
        <taxon>Agaricomycetes</taxon>
        <taxon>Agaricomycetidae</taxon>
        <taxon>Agaricales</taxon>
        <taxon>Marasmiineae</taxon>
        <taxon>Omphalotaceae</taxon>
        <taxon>Lentinula</taxon>
    </lineage>
</organism>
<keyword evidence="2" id="KW-1185">Reference proteome</keyword>
<comment type="caution">
    <text evidence="1">The sequence shown here is derived from an EMBL/GenBank/DDBJ whole genome shotgun (WGS) entry which is preliminary data.</text>
</comment>
<gene>
    <name evidence="1" type="ORF">C8R41DRAFT_839938</name>
</gene>
<protein>
    <submittedName>
        <fullName evidence="1">Uncharacterized protein</fullName>
    </submittedName>
</protein>
<accession>A0ABQ8VAN0</accession>
<evidence type="ECO:0000313" key="1">
    <source>
        <dbReference type="EMBL" id="KAJ4484493.1"/>
    </source>
</evidence>
<reference evidence="1" key="1">
    <citation type="submission" date="2022-08" db="EMBL/GenBank/DDBJ databases">
        <title>A Global Phylogenomic Analysis of the Shiitake Genus Lentinula.</title>
        <authorList>
            <consortium name="DOE Joint Genome Institute"/>
            <person name="Sierra-Patev S."/>
            <person name="Min B."/>
            <person name="Naranjo-Ortiz M."/>
            <person name="Looney B."/>
            <person name="Konkel Z."/>
            <person name="Slot J.C."/>
            <person name="Sakamoto Y."/>
            <person name="Steenwyk J.L."/>
            <person name="Rokas A."/>
            <person name="Carro J."/>
            <person name="Camarero S."/>
            <person name="Ferreira P."/>
            <person name="Molpeceres G."/>
            <person name="Ruiz-Duenas F.J."/>
            <person name="Serrano A."/>
            <person name="Henrissat B."/>
            <person name="Drula E."/>
            <person name="Hughes K.W."/>
            <person name="Mata J.L."/>
            <person name="Ishikawa N.K."/>
            <person name="Vargas-Isla R."/>
            <person name="Ushijima S."/>
            <person name="Smith C.A."/>
            <person name="Ahrendt S."/>
            <person name="Andreopoulos W."/>
            <person name="He G."/>
            <person name="Labutti K."/>
            <person name="Lipzen A."/>
            <person name="Ng V."/>
            <person name="Riley R."/>
            <person name="Sandor L."/>
            <person name="Barry K."/>
            <person name="Martinez A.T."/>
            <person name="Xiao Y."/>
            <person name="Gibbons J.G."/>
            <person name="Terashima K."/>
            <person name="Grigoriev I.V."/>
            <person name="Hibbett D.S."/>
        </authorList>
    </citation>
    <scope>NUCLEOTIDE SEQUENCE</scope>
    <source>
        <strain evidence="1">RHP3577 ss4</strain>
    </source>
</reference>
<name>A0ABQ8VAN0_9AGAR</name>